<dbReference type="EMBL" id="JARKHS020016302">
    <property type="protein sequence ID" value="KAK8773822.1"/>
    <property type="molecule type" value="Genomic_DNA"/>
</dbReference>
<dbReference type="SMART" id="SM00595">
    <property type="entry name" value="MADF"/>
    <property type="match status" value="1"/>
</dbReference>
<dbReference type="PROSITE" id="PS51029">
    <property type="entry name" value="MADF"/>
    <property type="match status" value="1"/>
</dbReference>
<protein>
    <recommendedName>
        <fullName evidence="2">MADF domain-containing protein</fullName>
    </recommendedName>
</protein>
<name>A0AAQ4EGK8_AMBAM</name>
<gene>
    <name evidence="3" type="ORF">V5799_011645</name>
</gene>
<dbReference type="PANTHER" id="PTHR12243:SF67">
    <property type="entry name" value="COREPRESSOR OF PANGOLIN, ISOFORM A-RELATED"/>
    <property type="match status" value="1"/>
</dbReference>
<dbReference type="InterPro" id="IPR039353">
    <property type="entry name" value="TF_Adf1"/>
</dbReference>
<evidence type="ECO:0000313" key="3">
    <source>
        <dbReference type="EMBL" id="KAK8773822.1"/>
    </source>
</evidence>
<organism evidence="3 4">
    <name type="scientific">Amblyomma americanum</name>
    <name type="common">Lone star tick</name>
    <dbReference type="NCBI Taxonomy" id="6943"/>
    <lineage>
        <taxon>Eukaryota</taxon>
        <taxon>Metazoa</taxon>
        <taxon>Ecdysozoa</taxon>
        <taxon>Arthropoda</taxon>
        <taxon>Chelicerata</taxon>
        <taxon>Arachnida</taxon>
        <taxon>Acari</taxon>
        <taxon>Parasitiformes</taxon>
        <taxon>Ixodida</taxon>
        <taxon>Ixodoidea</taxon>
        <taxon>Ixodidae</taxon>
        <taxon>Amblyomminae</taxon>
        <taxon>Amblyomma</taxon>
    </lineage>
</organism>
<keyword evidence="4" id="KW-1185">Reference proteome</keyword>
<evidence type="ECO:0000256" key="1">
    <source>
        <dbReference type="SAM" id="MobiDB-lite"/>
    </source>
</evidence>
<proteinExistence type="predicted"/>
<accession>A0AAQ4EGK8</accession>
<dbReference type="Proteomes" id="UP001321473">
    <property type="component" value="Unassembled WGS sequence"/>
</dbReference>
<feature type="non-terminal residue" evidence="3">
    <location>
        <position position="169"/>
    </location>
</feature>
<feature type="domain" description="MADF" evidence="2">
    <location>
        <begin position="24"/>
        <end position="112"/>
    </location>
</feature>
<dbReference type="Pfam" id="PF10545">
    <property type="entry name" value="MADF_DNA_bdg"/>
    <property type="match status" value="1"/>
</dbReference>
<sequence>MAGGSSQTSSLTDSHVWVDDDVERLIGLVQANPALYDMTLPEYKDKGKRNLMWTAIGIELGIDGEQCKKKWTYLRDKFLKVVSKPPRSGSSGGSTKRWAFFNLMSFLHDHAAGRSALANYESSSQDITLLNCSSAQPQEANRLEVQSQNEVTCDDHDAGNDTLNTEEAS</sequence>
<dbReference type="PANTHER" id="PTHR12243">
    <property type="entry name" value="MADF DOMAIN TRANSCRIPTION FACTOR"/>
    <property type="match status" value="1"/>
</dbReference>
<comment type="caution">
    <text evidence="3">The sequence shown here is derived from an EMBL/GenBank/DDBJ whole genome shotgun (WGS) entry which is preliminary data.</text>
</comment>
<evidence type="ECO:0000259" key="2">
    <source>
        <dbReference type="PROSITE" id="PS51029"/>
    </source>
</evidence>
<feature type="region of interest" description="Disordered" evidence="1">
    <location>
        <begin position="144"/>
        <end position="169"/>
    </location>
</feature>
<dbReference type="AlphaFoldDB" id="A0AAQ4EGK8"/>
<evidence type="ECO:0000313" key="4">
    <source>
        <dbReference type="Proteomes" id="UP001321473"/>
    </source>
</evidence>
<dbReference type="InterPro" id="IPR006578">
    <property type="entry name" value="MADF-dom"/>
</dbReference>
<reference evidence="3 4" key="1">
    <citation type="journal article" date="2023" name="Arcadia Sci">
        <title>De novo assembly of a long-read Amblyomma americanum tick genome.</title>
        <authorList>
            <person name="Chou S."/>
            <person name="Poskanzer K.E."/>
            <person name="Rollins M."/>
            <person name="Thuy-Boun P.S."/>
        </authorList>
    </citation>
    <scope>NUCLEOTIDE SEQUENCE [LARGE SCALE GENOMIC DNA]</scope>
    <source>
        <strain evidence="3">F_SG_1</strain>
        <tissue evidence="3">Salivary glands</tissue>
    </source>
</reference>